<evidence type="ECO:0000256" key="2">
    <source>
        <dbReference type="ARBA" id="ARBA00006214"/>
    </source>
</evidence>
<feature type="transmembrane region" description="Helical" evidence="10">
    <location>
        <begin position="176"/>
        <end position="200"/>
    </location>
</feature>
<accession>A0A7U4E6B8</accession>
<feature type="transmembrane region" description="Helical" evidence="10">
    <location>
        <begin position="267"/>
        <end position="286"/>
    </location>
</feature>
<dbReference type="RefSeq" id="WP_013928743.1">
    <property type="nucleotide sequence ID" value="NC_015703.1"/>
</dbReference>
<keyword evidence="6" id="KW-0560">Oxidoreductase</keyword>
<evidence type="ECO:0000256" key="3">
    <source>
        <dbReference type="ARBA" id="ARBA00022692"/>
    </source>
</evidence>
<keyword evidence="8" id="KW-1015">Disulfide bond</keyword>
<dbReference type="PROSITE" id="PS50990">
    <property type="entry name" value="PEPTIDASE_C39"/>
    <property type="match status" value="1"/>
</dbReference>
<dbReference type="CDD" id="cd12921">
    <property type="entry name" value="VKOR_4"/>
    <property type="match status" value="1"/>
</dbReference>
<comment type="subcellular location">
    <subcellularLocation>
        <location evidence="1">Membrane</location>
        <topology evidence="1">Multi-pass membrane protein</topology>
    </subcellularLocation>
</comment>
<keyword evidence="4" id="KW-0874">Quinone</keyword>
<keyword evidence="3 10" id="KW-0812">Transmembrane</keyword>
<keyword evidence="7 10" id="KW-0472">Membrane</keyword>
<evidence type="ECO:0000256" key="5">
    <source>
        <dbReference type="ARBA" id="ARBA00022989"/>
    </source>
</evidence>
<keyword evidence="5 10" id="KW-1133">Transmembrane helix</keyword>
<dbReference type="InterPro" id="IPR038354">
    <property type="entry name" value="VKOR_sf"/>
</dbReference>
<dbReference type="InterPro" id="IPR012932">
    <property type="entry name" value="VKOR"/>
</dbReference>
<feature type="transmembrane region" description="Helical" evidence="10">
    <location>
        <begin position="298"/>
        <end position="318"/>
    </location>
</feature>
<evidence type="ECO:0000256" key="4">
    <source>
        <dbReference type="ARBA" id="ARBA00022719"/>
    </source>
</evidence>
<evidence type="ECO:0000259" key="11">
    <source>
        <dbReference type="PROSITE" id="PS50990"/>
    </source>
</evidence>
<dbReference type="AlphaFoldDB" id="A0A7U4E6B8"/>
<dbReference type="Pfam" id="PF03412">
    <property type="entry name" value="Peptidase_C39"/>
    <property type="match status" value="1"/>
</dbReference>
<evidence type="ECO:0000256" key="1">
    <source>
        <dbReference type="ARBA" id="ARBA00004141"/>
    </source>
</evidence>
<dbReference type="Gene3D" id="3.90.70.10">
    <property type="entry name" value="Cysteine proteinases"/>
    <property type="match status" value="1"/>
</dbReference>
<dbReference type="EMBL" id="CP002859">
    <property type="protein sequence ID" value="AEI49436.1"/>
    <property type="molecule type" value="Genomic_DNA"/>
</dbReference>
<reference evidence="12 13" key="2">
    <citation type="journal article" date="2012" name="Stand. Genomic Sci.">
        <title>Complete genome sequence of the aquatic bacterium Runella slithyformis type strain (LSU 4(T)).</title>
        <authorList>
            <person name="Copeland A."/>
            <person name="Zhang X."/>
            <person name="Misra M."/>
            <person name="Lapidus A."/>
            <person name="Nolan M."/>
            <person name="Lucas S."/>
            <person name="Deshpande S."/>
            <person name="Cheng J.F."/>
            <person name="Tapia R."/>
            <person name="Goodwin L.A."/>
            <person name="Pitluck S."/>
            <person name="Liolios K."/>
            <person name="Pagani I."/>
            <person name="Ivanova N."/>
            <person name="Mikhailova N."/>
            <person name="Pati A."/>
            <person name="Chen A."/>
            <person name="Palaniappan K."/>
            <person name="Land M."/>
            <person name="Hauser L."/>
            <person name="Pan C."/>
            <person name="Jeffries C.D."/>
            <person name="Detter J.C."/>
            <person name="Brambilla E.M."/>
            <person name="Rohde M."/>
            <person name="Djao O.D."/>
            <person name="Goker M."/>
            <person name="Sikorski J."/>
            <person name="Tindall B.J."/>
            <person name="Woyke T."/>
            <person name="Bristow J."/>
            <person name="Eisen J.A."/>
            <person name="Markowitz V."/>
            <person name="Hugenholtz P."/>
            <person name="Kyrpides N.C."/>
            <person name="Klenk H.P."/>
            <person name="Mavromatis K."/>
        </authorList>
    </citation>
    <scope>NUCLEOTIDE SEQUENCE [LARGE SCALE GENOMIC DNA]</scope>
    <source>
        <strain evidence="13">ATCC 29530 / DSM 19594 / LMG 11500 / NCIMB 11436 / LSU 4</strain>
    </source>
</reference>
<proteinExistence type="inferred from homology"/>
<evidence type="ECO:0000313" key="12">
    <source>
        <dbReference type="EMBL" id="AEI49436.1"/>
    </source>
</evidence>
<evidence type="ECO:0000256" key="7">
    <source>
        <dbReference type="ARBA" id="ARBA00023136"/>
    </source>
</evidence>
<dbReference type="GO" id="GO:0016491">
    <property type="term" value="F:oxidoreductase activity"/>
    <property type="evidence" value="ECO:0007669"/>
    <property type="project" value="UniProtKB-KW"/>
</dbReference>
<feature type="transmembrane region" description="Helical" evidence="10">
    <location>
        <begin position="150"/>
        <end position="170"/>
    </location>
</feature>
<evidence type="ECO:0000313" key="13">
    <source>
        <dbReference type="Proteomes" id="UP000000493"/>
    </source>
</evidence>
<dbReference type="SUPFAM" id="SSF52833">
    <property type="entry name" value="Thioredoxin-like"/>
    <property type="match status" value="1"/>
</dbReference>
<evidence type="ECO:0000256" key="6">
    <source>
        <dbReference type="ARBA" id="ARBA00023002"/>
    </source>
</evidence>
<dbReference type="InterPro" id="IPR005074">
    <property type="entry name" value="Peptidase_C39"/>
</dbReference>
<reference evidence="13" key="1">
    <citation type="submission" date="2011-06" db="EMBL/GenBank/DDBJ databases">
        <title>The complete genome of chromosome of Runella slithyformis DSM 19594.</title>
        <authorList>
            <consortium name="US DOE Joint Genome Institute (JGI-PGF)"/>
            <person name="Lucas S."/>
            <person name="Han J."/>
            <person name="Lapidus A."/>
            <person name="Bruce D."/>
            <person name="Goodwin L."/>
            <person name="Pitluck S."/>
            <person name="Peters L."/>
            <person name="Kyrpides N."/>
            <person name="Mavromatis K."/>
            <person name="Ivanova N."/>
            <person name="Ovchinnikova G."/>
            <person name="Zhang X."/>
            <person name="Misra M."/>
            <person name="Detter J.C."/>
            <person name="Tapia R."/>
            <person name="Han C."/>
            <person name="Land M."/>
            <person name="Hauser L."/>
            <person name="Markowitz V."/>
            <person name="Cheng J.-F."/>
            <person name="Hugenholtz P."/>
            <person name="Woyke T."/>
            <person name="Wu D."/>
            <person name="Tindall B."/>
            <person name="Faehrich R."/>
            <person name="Brambilla E."/>
            <person name="Klenk H.-P."/>
            <person name="Eisen J.A."/>
        </authorList>
    </citation>
    <scope>NUCLEOTIDE SEQUENCE [LARGE SCALE GENOMIC DNA]</scope>
    <source>
        <strain evidence="13">ATCC 29530 / DSM 19594 / LMG 11500 / NCIMB 11436 / LSU 4</strain>
    </source>
</reference>
<dbReference type="GO" id="GO:0005524">
    <property type="term" value="F:ATP binding"/>
    <property type="evidence" value="ECO:0007669"/>
    <property type="project" value="InterPro"/>
</dbReference>
<name>A0A7U4E6B8_RUNSL</name>
<evidence type="ECO:0000256" key="9">
    <source>
        <dbReference type="ARBA" id="ARBA00023284"/>
    </source>
</evidence>
<evidence type="ECO:0000256" key="10">
    <source>
        <dbReference type="SAM" id="Phobius"/>
    </source>
</evidence>
<comment type="similarity">
    <text evidence="2">Belongs to the VKOR family.</text>
</comment>
<dbReference type="Gene3D" id="3.40.30.10">
    <property type="entry name" value="Glutaredoxin"/>
    <property type="match status" value="1"/>
</dbReference>
<sequence length="543" mass="61787">MKLNPSEKNAIDALTYIVETTGVKVTAKSVKESLYLHPDFPSMLAFSDVLREWNIPSVATRVFREQLVEIPLPAIAYLEIKGGYFAPIRHVSSTEIEWLDTQERWKKEPLEEFYKKWNHVVLLLEPHENSQEPNYAEKRKEALLANARKPVVLGGLLVCLLLFGAMYAPAFSPMTWPYFALITTKLVGVGVSVLLLLYTLGTDNTLLRSICGFDSRTDCNNVLTSKAAKLWGWLGWADIGFVYFAGGLVYLLNPTLTLPGKEGTNHLLPLWALGCLALPYTIWSVWYQWRVAKTWCTLCLMVQALIWVEFLIGLAWWPQMEFPLINIQSITGLAFSFLLPAVLLVFIKKPLQEAEQVWPLKRELQKAKFNPEYVESLFAKQPQMPPIFEDMRVVKMGNPDAEHTLTIVTNPMCGPCVRLHPEIEAFIENADTVNCQFVFLASPNAQPLVQIIMSLPNERAVEAMHRWYKGKYRDVETWSKDVHADATNAEANPQIQLHRQWCDLAEIQATPTLYLNGRQMPLAYHLNDVENLCRILVPEGTLT</sequence>
<dbReference type="GO" id="GO:0008233">
    <property type="term" value="F:peptidase activity"/>
    <property type="evidence" value="ECO:0007669"/>
    <property type="project" value="InterPro"/>
</dbReference>
<dbReference type="Pfam" id="PF07884">
    <property type="entry name" value="VKOR"/>
    <property type="match status" value="1"/>
</dbReference>
<dbReference type="GO" id="GO:0006508">
    <property type="term" value="P:proteolysis"/>
    <property type="evidence" value="ECO:0007669"/>
    <property type="project" value="InterPro"/>
</dbReference>
<dbReference type="Gene3D" id="1.20.1440.130">
    <property type="entry name" value="VKOR domain"/>
    <property type="match status" value="1"/>
</dbReference>
<feature type="transmembrane region" description="Helical" evidence="10">
    <location>
        <begin position="324"/>
        <end position="347"/>
    </location>
</feature>
<feature type="domain" description="Peptidase C39" evidence="11">
    <location>
        <begin position="2"/>
        <end position="124"/>
    </location>
</feature>
<dbReference type="Proteomes" id="UP000000493">
    <property type="component" value="Chromosome"/>
</dbReference>
<dbReference type="InterPro" id="IPR036249">
    <property type="entry name" value="Thioredoxin-like_sf"/>
</dbReference>
<protein>
    <submittedName>
        <fullName evidence="12">Peptidase C39 bacteriocin processing</fullName>
    </submittedName>
</protein>
<dbReference type="GO" id="GO:0016020">
    <property type="term" value="C:membrane"/>
    <property type="evidence" value="ECO:0007669"/>
    <property type="project" value="UniProtKB-SubCell"/>
</dbReference>
<organism evidence="12 13">
    <name type="scientific">Runella slithyformis (strain ATCC 29530 / DSM 19594 / LMG 11500 / NCIMB 11436 / LSU 4)</name>
    <dbReference type="NCBI Taxonomy" id="761193"/>
    <lineage>
        <taxon>Bacteria</taxon>
        <taxon>Pseudomonadati</taxon>
        <taxon>Bacteroidota</taxon>
        <taxon>Cytophagia</taxon>
        <taxon>Cytophagales</taxon>
        <taxon>Spirosomataceae</taxon>
        <taxon>Runella</taxon>
    </lineage>
</organism>
<keyword evidence="9" id="KW-0676">Redox-active center</keyword>
<gene>
    <name evidence="12" type="ordered locus">Runsl_3052</name>
</gene>
<dbReference type="GO" id="GO:0048038">
    <property type="term" value="F:quinone binding"/>
    <property type="evidence" value="ECO:0007669"/>
    <property type="project" value="UniProtKB-KW"/>
</dbReference>
<keyword evidence="13" id="KW-1185">Reference proteome</keyword>
<feature type="transmembrane region" description="Helical" evidence="10">
    <location>
        <begin position="230"/>
        <end position="252"/>
    </location>
</feature>
<dbReference type="KEGG" id="rsi:Runsl_3052"/>
<evidence type="ECO:0000256" key="8">
    <source>
        <dbReference type="ARBA" id="ARBA00023157"/>
    </source>
</evidence>